<protein>
    <recommendedName>
        <fullName evidence="4">DNA primase/helicase</fullName>
    </recommendedName>
</protein>
<name>A0A1I3JKK5_9RHOB</name>
<evidence type="ECO:0000313" key="3">
    <source>
        <dbReference type="Proteomes" id="UP000199377"/>
    </source>
</evidence>
<dbReference type="OrthoDB" id="7208869at2"/>
<feature type="region of interest" description="Disordered" evidence="1">
    <location>
        <begin position="613"/>
        <end position="637"/>
    </location>
</feature>
<dbReference type="Proteomes" id="UP000199377">
    <property type="component" value="Unassembled WGS sequence"/>
</dbReference>
<dbReference type="STRING" id="1114924.SAMN05216258_10834"/>
<dbReference type="AlphaFoldDB" id="A0A1I3JKK5"/>
<organism evidence="2 3">
    <name type="scientific">Albimonas pacifica</name>
    <dbReference type="NCBI Taxonomy" id="1114924"/>
    <lineage>
        <taxon>Bacteria</taxon>
        <taxon>Pseudomonadati</taxon>
        <taxon>Pseudomonadota</taxon>
        <taxon>Alphaproteobacteria</taxon>
        <taxon>Rhodobacterales</taxon>
        <taxon>Paracoccaceae</taxon>
        <taxon>Albimonas</taxon>
    </lineage>
</organism>
<reference evidence="2 3" key="1">
    <citation type="submission" date="2016-10" db="EMBL/GenBank/DDBJ databases">
        <authorList>
            <person name="de Groot N.N."/>
        </authorList>
    </citation>
    <scope>NUCLEOTIDE SEQUENCE [LARGE SCALE GENOMIC DNA]</scope>
    <source>
        <strain evidence="2 3">CGMCC 1.11030</strain>
    </source>
</reference>
<sequence>MTAGEGGKKPSLRVLKGELESAPEAAAPGGQGAGQELSDKARDHVEKTTGKRPGKRQGPPSGDARPGEIWRDCPVKALGVHGATSWYVDWLGQVRDVRKHDRDTILHIFGGREDVLRQHYKRTTKGGDVVIGWDQAKAAAAMQRAAAEQGIWNPLQRLRGLGAWLDGDGGVILHCGDAILHRGEWRDPGEIDGYVYPSDARIPRPLAPDAKTEGAAGKLMAYLESWRWQRGELDAILLLGWMGCAMFGGALRWRPLVWLTGDAGTGKSTLQDLIGHVLGGEGALLQSSDATAPSLWQTLGCKSLPVALDEVEPDVDARSKLTAIIKFARQAASGGLVMRGGADHKGQEFRARSCFLLSSILRPAMLDQDLSRMALLELDQLGRGAKSPVIRPDEMRRIGQALRTRILLRWGDWGETLELYRAALAGKGHSARGADQFGTLLAMADLCLRDTVPTPAWCETWAEKLAAHVITDQVDQARDWQRLAGHLLTQQLDPWRKGVRYSVASLCMAAADIGTFKDGRAPSIEPQEANGILRDSGLLVEGRGFEARLLVANRHAQLSKLLENSIWWAPPGQTGVWMQSLRRVPGAEASAGRRFGGFNVRCISVPLPTLLELQPEGDEPSPPDLSGPPDPAEDWID</sequence>
<evidence type="ECO:0000313" key="2">
    <source>
        <dbReference type="EMBL" id="SFI60405.1"/>
    </source>
</evidence>
<evidence type="ECO:0000256" key="1">
    <source>
        <dbReference type="SAM" id="MobiDB-lite"/>
    </source>
</evidence>
<dbReference type="EMBL" id="FOQH01000008">
    <property type="protein sequence ID" value="SFI60405.1"/>
    <property type="molecule type" value="Genomic_DNA"/>
</dbReference>
<evidence type="ECO:0008006" key="4">
    <source>
        <dbReference type="Google" id="ProtNLM"/>
    </source>
</evidence>
<accession>A0A1I3JKK5</accession>
<proteinExistence type="predicted"/>
<gene>
    <name evidence="2" type="ORF">SAMN05216258_10834</name>
</gene>
<feature type="compositionally biased region" description="Basic and acidic residues" evidence="1">
    <location>
        <begin position="37"/>
        <end position="49"/>
    </location>
</feature>
<dbReference type="RefSeq" id="WP_092861613.1">
    <property type="nucleotide sequence ID" value="NZ_FOQH01000008.1"/>
</dbReference>
<keyword evidence="3" id="KW-1185">Reference proteome</keyword>
<feature type="region of interest" description="Disordered" evidence="1">
    <location>
        <begin position="1"/>
        <end position="69"/>
    </location>
</feature>